<evidence type="ECO:0000256" key="3">
    <source>
        <dbReference type="PROSITE-ProRule" id="PRU00221"/>
    </source>
</evidence>
<feature type="repeat" description="WD" evidence="3">
    <location>
        <begin position="57"/>
        <end position="98"/>
    </location>
</feature>
<dbReference type="AlphaFoldDB" id="A0A9Q1BJL1"/>
<feature type="repeat" description="WD" evidence="3">
    <location>
        <begin position="174"/>
        <end position="206"/>
    </location>
</feature>
<dbReference type="InterPro" id="IPR051510">
    <property type="entry name" value="SKI8"/>
</dbReference>
<dbReference type="GO" id="GO:0016593">
    <property type="term" value="C:Cdc73/Paf1 complex"/>
    <property type="evidence" value="ECO:0007669"/>
    <property type="project" value="TreeGrafter"/>
</dbReference>
<dbReference type="SUPFAM" id="SSF50978">
    <property type="entry name" value="WD40 repeat-like"/>
    <property type="match status" value="1"/>
</dbReference>
<dbReference type="Pfam" id="PF00400">
    <property type="entry name" value="WD40"/>
    <property type="match status" value="7"/>
</dbReference>
<dbReference type="InterPro" id="IPR019775">
    <property type="entry name" value="WD40_repeat_CS"/>
</dbReference>
<dbReference type="EMBL" id="JAIZAY010000015">
    <property type="protein sequence ID" value="KAJ8027771.1"/>
    <property type="molecule type" value="Genomic_DNA"/>
</dbReference>
<feature type="repeat" description="WD" evidence="3">
    <location>
        <begin position="132"/>
        <end position="164"/>
    </location>
</feature>
<keyword evidence="5" id="KW-1185">Reference proteome</keyword>
<gene>
    <name evidence="4" type="ORF">HOLleu_29820</name>
</gene>
<dbReference type="CDD" id="cd00200">
    <property type="entry name" value="WD40"/>
    <property type="match status" value="1"/>
</dbReference>
<keyword evidence="1 3" id="KW-0853">WD repeat</keyword>
<feature type="repeat" description="WD" evidence="3">
    <location>
        <begin position="249"/>
        <end position="290"/>
    </location>
</feature>
<dbReference type="InterPro" id="IPR020472">
    <property type="entry name" value="WD40_PAC1"/>
</dbReference>
<protein>
    <submittedName>
        <fullName evidence="4">WD repeat-containing protein 61</fullName>
    </submittedName>
</protein>
<evidence type="ECO:0000313" key="4">
    <source>
        <dbReference type="EMBL" id="KAJ8027771.1"/>
    </source>
</evidence>
<evidence type="ECO:0000313" key="5">
    <source>
        <dbReference type="Proteomes" id="UP001152320"/>
    </source>
</evidence>
<evidence type="ECO:0000256" key="2">
    <source>
        <dbReference type="ARBA" id="ARBA00022737"/>
    </source>
</evidence>
<dbReference type="InterPro" id="IPR015943">
    <property type="entry name" value="WD40/YVTN_repeat-like_dom_sf"/>
</dbReference>
<dbReference type="InterPro" id="IPR001680">
    <property type="entry name" value="WD40_rpt"/>
</dbReference>
<evidence type="ECO:0000256" key="1">
    <source>
        <dbReference type="ARBA" id="ARBA00022574"/>
    </source>
</evidence>
<dbReference type="PANTHER" id="PTHR44090">
    <property type="entry name" value="WD REPEAT-CONTAINING PROTEIN 61"/>
    <property type="match status" value="1"/>
</dbReference>
<dbReference type="OrthoDB" id="17410at2759"/>
<dbReference type="PROSITE" id="PS00678">
    <property type="entry name" value="WD_REPEATS_1"/>
    <property type="match status" value="1"/>
</dbReference>
<proteinExistence type="predicted"/>
<dbReference type="Proteomes" id="UP001152320">
    <property type="component" value="Chromosome 15"/>
</dbReference>
<name>A0A9Q1BJL1_HOLLE</name>
<feature type="repeat" description="WD" evidence="3">
    <location>
        <begin position="291"/>
        <end position="326"/>
    </location>
</feature>
<dbReference type="SMART" id="SM00320">
    <property type="entry name" value="WD40"/>
    <property type="match status" value="7"/>
</dbReference>
<dbReference type="PANTHER" id="PTHR44090:SF1">
    <property type="entry name" value="SUPERKILLER COMPLEX PROTEIN 8"/>
    <property type="match status" value="1"/>
</dbReference>
<organism evidence="4 5">
    <name type="scientific">Holothuria leucospilota</name>
    <name type="common">Black long sea cucumber</name>
    <name type="synonym">Mertensiothuria leucospilota</name>
    <dbReference type="NCBI Taxonomy" id="206669"/>
    <lineage>
        <taxon>Eukaryota</taxon>
        <taxon>Metazoa</taxon>
        <taxon>Echinodermata</taxon>
        <taxon>Eleutherozoa</taxon>
        <taxon>Echinozoa</taxon>
        <taxon>Holothuroidea</taxon>
        <taxon>Aspidochirotacea</taxon>
        <taxon>Aspidochirotida</taxon>
        <taxon>Holothuriidae</taxon>
        <taxon>Holothuria</taxon>
    </lineage>
</organism>
<dbReference type="Gene3D" id="2.130.10.10">
    <property type="entry name" value="YVTN repeat-like/Quinoprotein amine dehydrogenase"/>
    <property type="match status" value="1"/>
</dbReference>
<dbReference type="PROSITE" id="PS50294">
    <property type="entry name" value="WD_REPEATS_REGION"/>
    <property type="match status" value="4"/>
</dbReference>
<dbReference type="InterPro" id="IPR036322">
    <property type="entry name" value="WD40_repeat_dom_sf"/>
</dbReference>
<keyword evidence="2" id="KW-0677">Repeat</keyword>
<sequence length="326" mass="35628">MYSVVFKQEEAHEDGIWSVAWAKSDKDGMENIVTGALDDMVKCWQWENDELKLRWTLEGHQLGVVSVDINPTGTVAASSSLDSHIRLWDLEVGQQMRSIDAGPGIDAAEGGGKLCPMRANPVFFRRKVDAWTLTFSPDGKFLASGSHSGKINLFNVESGKKETSMDTSGKFTLSIAYSPDGKFIASGAIDGIVNIFDLQSGKLLHTLEGHAMPIRSLCFSPDSQLLATASDDGHIKIYDVQHANLAGTLSGHGSWVLSVHFCPDNTHFVSSSSDRTVKVWDSGSRQCVATFYDHLDQVWQAKYNGNGSKIVSVSDDKAIHVYDCPI</sequence>
<dbReference type="PROSITE" id="PS50082">
    <property type="entry name" value="WD_REPEATS_2"/>
    <property type="match status" value="6"/>
</dbReference>
<feature type="repeat" description="WD" evidence="3">
    <location>
        <begin position="207"/>
        <end position="248"/>
    </location>
</feature>
<accession>A0A9Q1BJL1</accession>
<dbReference type="PRINTS" id="PR00320">
    <property type="entry name" value="GPROTEINBRPT"/>
</dbReference>
<reference evidence="4" key="1">
    <citation type="submission" date="2021-10" db="EMBL/GenBank/DDBJ databases">
        <title>Tropical sea cucumber genome reveals ecological adaptation and Cuvierian tubules defense mechanism.</title>
        <authorList>
            <person name="Chen T."/>
        </authorList>
    </citation>
    <scope>NUCLEOTIDE SEQUENCE</scope>
    <source>
        <strain evidence="4">Nanhai2018</strain>
        <tissue evidence="4">Muscle</tissue>
    </source>
</reference>
<comment type="caution">
    <text evidence="4">The sequence shown here is derived from an EMBL/GenBank/DDBJ whole genome shotgun (WGS) entry which is preliminary data.</text>
</comment>